<organism evidence="1 2">
    <name type="scientific">Actinacidiphila polyblastidii</name>
    <dbReference type="NCBI Taxonomy" id="3110430"/>
    <lineage>
        <taxon>Bacteria</taxon>
        <taxon>Bacillati</taxon>
        <taxon>Actinomycetota</taxon>
        <taxon>Actinomycetes</taxon>
        <taxon>Kitasatosporales</taxon>
        <taxon>Streptomycetaceae</taxon>
        <taxon>Actinacidiphila</taxon>
    </lineage>
</organism>
<sequence>MNENSTDRRVQLMAALSAAEHVVATTPVIPNSVDVSDDLSISVYMHERPEDVAAAADAFELALSLRTDHGGAGRPYVQGKGSVQGVTVRVWALGDADEQERYAACVPVSSEAAPGVDGMPSEWSAAGAA</sequence>
<comment type="caution">
    <text evidence="1">The sequence shown here is derived from an EMBL/GenBank/DDBJ whole genome shotgun (WGS) entry which is preliminary data.</text>
</comment>
<reference evidence="1 2" key="1">
    <citation type="submission" date="2023-12" db="EMBL/GenBank/DDBJ databases">
        <title>Streptomyces sp. V4-01.</title>
        <authorList>
            <person name="Somphong A."/>
            <person name="Phongsopitanun W."/>
        </authorList>
    </citation>
    <scope>NUCLEOTIDE SEQUENCE [LARGE SCALE GENOMIC DNA]</scope>
    <source>
        <strain evidence="1 2">V4-01</strain>
    </source>
</reference>
<dbReference type="RefSeq" id="WP_330799224.1">
    <property type="nucleotide sequence ID" value="NZ_JAZEWV010000030.1"/>
</dbReference>
<evidence type="ECO:0000313" key="2">
    <source>
        <dbReference type="Proteomes" id="UP001344658"/>
    </source>
</evidence>
<accession>A0ABU7PI99</accession>
<evidence type="ECO:0000313" key="1">
    <source>
        <dbReference type="EMBL" id="MEE4545544.1"/>
    </source>
</evidence>
<keyword evidence="2" id="KW-1185">Reference proteome</keyword>
<dbReference type="EMBL" id="JAZEWV010000030">
    <property type="protein sequence ID" value="MEE4545544.1"/>
    <property type="molecule type" value="Genomic_DNA"/>
</dbReference>
<protein>
    <submittedName>
        <fullName evidence="1">Uncharacterized protein</fullName>
    </submittedName>
</protein>
<gene>
    <name evidence="1" type="ORF">V2S66_26700</name>
</gene>
<dbReference type="Proteomes" id="UP001344658">
    <property type="component" value="Unassembled WGS sequence"/>
</dbReference>
<proteinExistence type="predicted"/>
<name>A0ABU7PI99_9ACTN</name>